<evidence type="ECO:0000256" key="4">
    <source>
        <dbReference type="SAM" id="MobiDB-lite"/>
    </source>
</evidence>
<feature type="domain" description="PPIase cyclophilin-type" evidence="6">
    <location>
        <begin position="107"/>
        <end position="284"/>
    </location>
</feature>
<organism evidence="7 8">
    <name type="scientific">Inhella gelatinilytica</name>
    <dbReference type="NCBI Taxonomy" id="2795030"/>
    <lineage>
        <taxon>Bacteria</taxon>
        <taxon>Pseudomonadati</taxon>
        <taxon>Pseudomonadota</taxon>
        <taxon>Betaproteobacteria</taxon>
        <taxon>Burkholderiales</taxon>
        <taxon>Sphaerotilaceae</taxon>
        <taxon>Inhella</taxon>
    </lineage>
</organism>
<dbReference type="Gene3D" id="2.40.100.10">
    <property type="entry name" value="Cyclophilin-like"/>
    <property type="match status" value="1"/>
</dbReference>
<dbReference type="PANTHER" id="PTHR43246">
    <property type="entry name" value="PEPTIDYL-PROLYL CIS-TRANS ISOMERASE CYP38, CHLOROPLASTIC"/>
    <property type="match status" value="1"/>
</dbReference>
<evidence type="ECO:0000259" key="6">
    <source>
        <dbReference type="PROSITE" id="PS50072"/>
    </source>
</evidence>
<feature type="compositionally biased region" description="Low complexity" evidence="4">
    <location>
        <begin position="25"/>
        <end position="42"/>
    </location>
</feature>
<feature type="region of interest" description="Disordered" evidence="4">
    <location>
        <begin position="25"/>
        <end position="52"/>
    </location>
</feature>
<dbReference type="EMBL" id="JAEDAL010000005">
    <property type="protein sequence ID" value="MBH9553508.1"/>
    <property type="molecule type" value="Genomic_DNA"/>
</dbReference>
<evidence type="ECO:0000256" key="2">
    <source>
        <dbReference type="ARBA" id="ARBA00023110"/>
    </source>
</evidence>
<keyword evidence="5" id="KW-0732">Signal</keyword>
<name>A0A931J0Y7_9BURK</name>
<dbReference type="AlphaFoldDB" id="A0A931J0Y7"/>
<dbReference type="RefSeq" id="WP_198101120.1">
    <property type="nucleotide sequence ID" value="NZ_JAEDAL010000005.1"/>
</dbReference>
<dbReference type="InterPro" id="IPR044665">
    <property type="entry name" value="E_coli_cyclophilin_A-like"/>
</dbReference>
<protein>
    <recommendedName>
        <fullName evidence="1">peptidylprolyl isomerase</fullName>
        <ecNumber evidence="1">5.2.1.8</ecNumber>
    </recommendedName>
</protein>
<dbReference type="GO" id="GO:0003755">
    <property type="term" value="F:peptidyl-prolyl cis-trans isomerase activity"/>
    <property type="evidence" value="ECO:0007669"/>
    <property type="project" value="UniProtKB-KW"/>
</dbReference>
<dbReference type="Pfam" id="PF00160">
    <property type="entry name" value="Pro_isomerase"/>
    <property type="match status" value="1"/>
</dbReference>
<feature type="signal peptide" evidence="5">
    <location>
        <begin position="1"/>
        <end position="26"/>
    </location>
</feature>
<accession>A0A931J0Y7</accession>
<comment type="caution">
    <text evidence="7">The sequence shown here is derived from an EMBL/GenBank/DDBJ whole genome shotgun (WGS) entry which is preliminary data.</text>
</comment>
<evidence type="ECO:0000256" key="3">
    <source>
        <dbReference type="ARBA" id="ARBA00023235"/>
    </source>
</evidence>
<dbReference type="Proteomes" id="UP000620139">
    <property type="component" value="Unassembled WGS sequence"/>
</dbReference>
<dbReference type="EC" id="5.2.1.8" evidence="1"/>
<feature type="chain" id="PRO_5037726680" description="peptidylprolyl isomerase" evidence="5">
    <location>
        <begin position="27"/>
        <end position="352"/>
    </location>
</feature>
<reference evidence="7" key="1">
    <citation type="submission" date="2020-12" db="EMBL/GenBank/DDBJ databases">
        <title>The genome sequence of Inhella sp. 4Y17.</title>
        <authorList>
            <person name="Liu Y."/>
        </authorList>
    </citation>
    <scope>NUCLEOTIDE SEQUENCE</scope>
    <source>
        <strain evidence="7">4Y10</strain>
    </source>
</reference>
<dbReference type="PROSITE" id="PS50072">
    <property type="entry name" value="CSA_PPIASE_2"/>
    <property type="match status" value="1"/>
</dbReference>
<dbReference type="SUPFAM" id="SSF50891">
    <property type="entry name" value="Cyclophilin-like"/>
    <property type="match status" value="1"/>
</dbReference>
<dbReference type="InterPro" id="IPR029000">
    <property type="entry name" value="Cyclophilin-like_dom_sf"/>
</dbReference>
<evidence type="ECO:0000256" key="5">
    <source>
        <dbReference type="SAM" id="SignalP"/>
    </source>
</evidence>
<sequence length="352" mass="37076">MSAVTTALKSALALGLSWGLASPGWAAPSKSATPSAKSSTKPTTKRKPPVPRKEAVAKAIASGQGLAISKLSPAEVLAAAPADAWRTPAAENVVQMEVQLATGAQPILFELAPRFAPQHAANIRALVREGYFDGLAILRVQDNFVTQWGDAAEGSEARALPASAQAKLPAEFSAALLPLPFTPLSETDGWAETNGFVDGFPVAADRAKNKAWIAHCYGVIGAGRGNEADSSNGSSLYAVIGHSPRTLDLNITVVGRVLKGIEHLAALPRGASAMGFYGGGESRPPLLRARLLADIPETERPTVKVLRDDTPTWTEWVAARRHRTGWFVHNPGRVDLCSTQAPVRIQTPGQPG</sequence>
<keyword evidence="2" id="KW-0697">Rotamase</keyword>
<proteinExistence type="predicted"/>
<dbReference type="InterPro" id="IPR002130">
    <property type="entry name" value="Cyclophilin-type_PPIase_dom"/>
</dbReference>
<evidence type="ECO:0000256" key="1">
    <source>
        <dbReference type="ARBA" id="ARBA00013194"/>
    </source>
</evidence>
<keyword evidence="3 7" id="KW-0413">Isomerase</keyword>
<evidence type="ECO:0000313" key="8">
    <source>
        <dbReference type="Proteomes" id="UP000620139"/>
    </source>
</evidence>
<keyword evidence="8" id="KW-1185">Reference proteome</keyword>
<evidence type="ECO:0000313" key="7">
    <source>
        <dbReference type="EMBL" id="MBH9553508.1"/>
    </source>
</evidence>
<gene>
    <name evidence="7" type="ORF">I7X43_11710</name>
</gene>